<dbReference type="Pfam" id="PF00982">
    <property type="entry name" value="Glyco_transf_20"/>
    <property type="match status" value="1"/>
</dbReference>
<evidence type="ECO:0000256" key="10">
    <source>
        <dbReference type="ARBA" id="ARBA00030943"/>
    </source>
</evidence>
<evidence type="ECO:0000256" key="4">
    <source>
        <dbReference type="ARBA" id="ARBA00012538"/>
    </source>
</evidence>
<keyword evidence="6" id="KW-0328">Glycosyltransferase</keyword>
<dbReference type="Proteomes" id="UP000032675">
    <property type="component" value="Unassembled WGS sequence"/>
</dbReference>
<dbReference type="RefSeq" id="WP_010508835.1">
    <property type="nucleotide sequence ID" value="NZ_BANI01000047.1"/>
</dbReference>
<comment type="similarity">
    <text evidence="2">Belongs to the glycosyltransferase 20 family.</text>
</comment>
<dbReference type="Gene3D" id="3.40.50.2000">
    <property type="entry name" value="Glycogen Phosphorylase B"/>
    <property type="match status" value="2"/>
</dbReference>
<name>A0A0D6PZJ4_KOMEU</name>
<comment type="subunit">
    <text evidence="3">Homotetramer.</text>
</comment>
<gene>
    <name evidence="12" type="ORF">Geu3261_0053_016</name>
</gene>
<evidence type="ECO:0000313" key="12">
    <source>
        <dbReference type="EMBL" id="GAN96175.1"/>
    </source>
</evidence>
<dbReference type="GO" id="GO:0003825">
    <property type="term" value="F:alpha,alpha-trehalose-phosphate synthase (UDP-forming) activity"/>
    <property type="evidence" value="ECO:0007669"/>
    <property type="project" value="UniProtKB-EC"/>
</dbReference>
<evidence type="ECO:0000256" key="7">
    <source>
        <dbReference type="ARBA" id="ARBA00022679"/>
    </source>
</evidence>
<comment type="pathway">
    <text evidence="1">Glycan biosynthesis; trehalose biosynthesis.</text>
</comment>
<dbReference type="PANTHER" id="PTHR10788">
    <property type="entry name" value="TREHALOSE-6-PHOSPHATE SYNTHASE"/>
    <property type="match status" value="1"/>
</dbReference>
<dbReference type="AlphaFoldDB" id="A0A0D6PZJ4"/>
<keyword evidence="7" id="KW-0808">Transferase</keyword>
<evidence type="ECO:0000256" key="3">
    <source>
        <dbReference type="ARBA" id="ARBA00011881"/>
    </source>
</evidence>
<evidence type="ECO:0000256" key="1">
    <source>
        <dbReference type="ARBA" id="ARBA00005199"/>
    </source>
</evidence>
<evidence type="ECO:0000256" key="11">
    <source>
        <dbReference type="ARBA" id="ARBA00048039"/>
    </source>
</evidence>
<dbReference type="PANTHER" id="PTHR10788:SF106">
    <property type="entry name" value="BCDNA.GH08860"/>
    <property type="match status" value="1"/>
</dbReference>
<dbReference type="EMBL" id="BANI01000047">
    <property type="protein sequence ID" value="GAN96175.1"/>
    <property type="molecule type" value="Genomic_DNA"/>
</dbReference>
<comment type="catalytic activity">
    <reaction evidence="11">
        <text>D-glucose 6-phosphate + UDP-alpha-D-glucose = alpha,alpha-trehalose 6-phosphate + UDP + H(+)</text>
        <dbReference type="Rhea" id="RHEA:18889"/>
        <dbReference type="ChEBI" id="CHEBI:15378"/>
        <dbReference type="ChEBI" id="CHEBI:58223"/>
        <dbReference type="ChEBI" id="CHEBI:58429"/>
        <dbReference type="ChEBI" id="CHEBI:58885"/>
        <dbReference type="ChEBI" id="CHEBI:61548"/>
        <dbReference type="EC" id="2.4.1.15"/>
    </reaction>
</comment>
<dbReference type="EC" id="2.4.1.15" evidence="4"/>
<evidence type="ECO:0000256" key="6">
    <source>
        <dbReference type="ARBA" id="ARBA00022676"/>
    </source>
</evidence>
<dbReference type="GO" id="GO:0005992">
    <property type="term" value="P:trehalose biosynthetic process"/>
    <property type="evidence" value="ECO:0007669"/>
    <property type="project" value="InterPro"/>
</dbReference>
<evidence type="ECO:0000256" key="9">
    <source>
        <dbReference type="ARBA" id="ARBA00030365"/>
    </source>
</evidence>
<evidence type="ECO:0000313" key="13">
    <source>
        <dbReference type="Proteomes" id="UP000032675"/>
    </source>
</evidence>
<protein>
    <recommendedName>
        <fullName evidence="5">Trehalose-6-phosphate synthase</fullName>
        <ecNumber evidence="4">2.4.1.15</ecNumber>
    </recommendedName>
    <alternativeName>
        <fullName evidence="9">Alpha,alpha-trehalose-phosphate synthase [UDP-forming]</fullName>
    </alternativeName>
    <alternativeName>
        <fullName evidence="10">Osmoregulatory trehalose synthesis protein A</fullName>
    </alternativeName>
    <alternativeName>
        <fullName evidence="8">UDP-glucose-glucosephosphate glucosyltransferase</fullName>
    </alternativeName>
</protein>
<dbReference type="CDD" id="cd03788">
    <property type="entry name" value="GT20_TPS"/>
    <property type="match status" value="1"/>
</dbReference>
<dbReference type="SUPFAM" id="SSF53756">
    <property type="entry name" value="UDP-Glycosyltransferase/glycogen phosphorylase"/>
    <property type="match status" value="1"/>
</dbReference>
<organism evidence="12 13">
    <name type="scientific">Komagataeibacter europaeus NBRC 3261</name>
    <dbReference type="NCBI Taxonomy" id="1234669"/>
    <lineage>
        <taxon>Bacteria</taxon>
        <taxon>Pseudomonadati</taxon>
        <taxon>Pseudomonadota</taxon>
        <taxon>Alphaproteobacteria</taxon>
        <taxon>Acetobacterales</taxon>
        <taxon>Acetobacteraceae</taxon>
        <taxon>Komagataeibacter</taxon>
    </lineage>
</organism>
<proteinExistence type="inferred from homology"/>
<reference evidence="12 13" key="1">
    <citation type="submission" date="2012-11" db="EMBL/GenBank/DDBJ databases">
        <title>Whole genome sequence of Gluconacetobacter europaeus NBRC3261.</title>
        <authorList>
            <person name="Azuma Y."/>
            <person name="Higashiura N."/>
            <person name="Hirakawa H."/>
            <person name="Matsushita K."/>
        </authorList>
    </citation>
    <scope>NUCLEOTIDE SEQUENCE [LARGE SCALE GENOMIC DNA]</scope>
    <source>
        <strain evidence="12 13">NBRC 3261</strain>
    </source>
</reference>
<comment type="caution">
    <text evidence="12">The sequence shown here is derived from an EMBL/GenBank/DDBJ whole genome shotgun (WGS) entry which is preliminary data.</text>
</comment>
<accession>A0A0D6PZJ4</accession>
<dbReference type="FunFam" id="3.40.50.2000:FF:000024">
    <property type="entry name" value="Trehalose-6-phosphate synthase"/>
    <property type="match status" value="1"/>
</dbReference>
<evidence type="ECO:0000256" key="8">
    <source>
        <dbReference type="ARBA" id="ARBA00029654"/>
    </source>
</evidence>
<sequence>MGRLIIVSNRVPSPRERSQPAGGLAVGLKDALREGESLWFGWSGKQVQLHGGDPVPRLDRVDNVTYATIDLTPLQYEGFYQNFSNGILWPLFHYRVGLMNYSRTDWETYLAVNAMFARTLLPLLRPDDVIWVHDYHLFPLGQALRDLGVKCRIGFFLHIPFPPWSLVRSLPGAELLLEDMQSYDLVGVQTPEDAENLNHSLEVNGLPPRGQAFPIGIDPDEFRAQAEKSMQGPEVRRLEDSLRGAKLVLGVDRLDYSKGLPERFRGYEALLARYPEHRGKVTFLQVAPISRGGVEEYRQLRRQLDELTGRINGAYSEFDWTPIRYITRPLPREVLAGFYRRAEAALITPLRDGMNLVAKEYVAAQDPADPGVLILSHFAGAAPEMDEGILVNPYDPDEIADALHEALTMGLAERRTRWQVLEREVSSTTAVSWAADFMRALQAAPAVDRS</sequence>
<evidence type="ECO:0000256" key="2">
    <source>
        <dbReference type="ARBA" id="ARBA00008799"/>
    </source>
</evidence>
<evidence type="ECO:0000256" key="5">
    <source>
        <dbReference type="ARBA" id="ARBA00018539"/>
    </source>
</evidence>
<dbReference type="InterPro" id="IPR001830">
    <property type="entry name" value="Glyco_trans_20"/>
</dbReference>